<dbReference type="AlphaFoldDB" id="A0A443QZ62"/>
<dbReference type="OrthoDB" id="1888931at2759"/>
<reference evidence="1 2" key="1">
    <citation type="journal article" date="2018" name="Gigascience">
        <title>Genomes of trombidid mites reveal novel predicted allergens and laterally-transferred genes associated with secondary metabolism.</title>
        <authorList>
            <person name="Dong X."/>
            <person name="Chaisiri K."/>
            <person name="Xia D."/>
            <person name="Armstrong S.D."/>
            <person name="Fang Y."/>
            <person name="Donnelly M.J."/>
            <person name="Kadowaki T."/>
            <person name="McGarry J.W."/>
            <person name="Darby A.C."/>
            <person name="Makepeace B.L."/>
        </authorList>
    </citation>
    <scope>NUCLEOTIDE SEQUENCE [LARGE SCALE GENOMIC DNA]</scope>
    <source>
        <strain evidence="1">UoL-WK</strain>
    </source>
</reference>
<keyword evidence="2" id="KW-1185">Reference proteome</keyword>
<organism evidence="1 2">
    <name type="scientific">Dinothrombium tinctorium</name>
    <dbReference type="NCBI Taxonomy" id="1965070"/>
    <lineage>
        <taxon>Eukaryota</taxon>
        <taxon>Metazoa</taxon>
        <taxon>Ecdysozoa</taxon>
        <taxon>Arthropoda</taxon>
        <taxon>Chelicerata</taxon>
        <taxon>Arachnida</taxon>
        <taxon>Acari</taxon>
        <taxon>Acariformes</taxon>
        <taxon>Trombidiformes</taxon>
        <taxon>Prostigmata</taxon>
        <taxon>Anystina</taxon>
        <taxon>Parasitengona</taxon>
        <taxon>Trombidioidea</taxon>
        <taxon>Trombidiidae</taxon>
        <taxon>Dinothrombium</taxon>
    </lineage>
</organism>
<name>A0A443QZ62_9ACAR</name>
<dbReference type="InterPro" id="IPR002347">
    <property type="entry name" value="SDR_fam"/>
</dbReference>
<dbReference type="EMBL" id="NCKU01003039">
    <property type="protein sequence ID" value="RWS08309.1"/>
    <property type="molecule type" value="Genomic_DNA"/>
</dbReference>
<sequence>MLSENPGFVRTKSIEEMQLSDESARKFEAFLASKSALRRSANANDVAKAIVFLASDDTCSWATGTLLIVDGGMRFGQV</sequence>
<dbReference type="InterPro" id="IPR036291">
    <property type="entry name" value="NAD(P)-bd_dom_sf"/>
</dbReference>
<dbReference type="Proteomes" id="UP000285301">
    <property type="component" value="Unassembled WGS sequence"/>
</dbReference>
<evidence type="ECO:0000313" key="1">
    <source>
        <dbReference type="EMBL" id="RWS08309.1"/>
    </source>
</evidence>
<proteinExistence type="predicted"/>
<accession>A0A443QZ62</accession>
<dbReference type="PANTHER" id="PTHR43975:SF2">
    <property type="entry name" value="EG:BACR7A4.14 PROTEIN-RELATED"/>
    <property type="match status" value="1"/>
</dbReference>
<protein>
    <submittedName>
        <fullName evidence="1">3-ketoacyl-(Acyl-carrier-protein) reductase-like protein</fullName>
    </submittedName>
</protein>
<comment type="caution">
    <text evidence="1">The sequence shown here is derived from an EMBL/GenBank/DDBJ whole genome shotgun (WGS) entry which is preliminary data.</text>
</comment>
<gene>
    <name evidence="1" type="ORF">B4U79_18172</name>
</gene>
<evidence type="ECO:0000313" key="2">
    <source>
        <dbReference type="Proteomes" id="UP000285301"/>
    </source>
</evidence>
<dbReference type="Gene3D" id="3.40.50.720">
    <property type="entry name" value="NAD(P)-binding Rossmann-like Domain"/>
    <property type="match status" value="1"/>
</dbReference>
<dbReference type="PANTHER" id="PTHR43975">
    <property type="entry name" value="ZGC:101858"/>
    <property type="match status" value="1"/>
</dbReference>
<dbReference type="SUPFAM" id="SSF51735">
    <property type="entry name" value="NAD(P)-binding Rossmann-fold domains"/>
    <property type="match status" value="1"/>
</dbReference>
<dbReference type="Pfam" id="PF13561">
    <property type="entry name" value="adh_short_C2"/>
    <property type="match status" value="1"/>
</dbReference>